<dbReference type="AlphaFoldDB" id="A0AAD5SKQ3"/>
<evidence type="ECO:0000256" key="5">
    <source>
        <dbReference type="ARBA" id="ARBA00045805"/>
    </source>
</evidence>
<comment type="catalytic activity">
    <reaction evidence="7">
        <text>L-lysyl-[protein] + acetyl-CoA = N(6)-acetyl-L-lysyl-[protein] + CoA + H(+)</text>
        <dbReference type="Rhea" id="RHEA:45948"/>
        <dbReference type="Rhea" id="RHEA-COMP:9752"/>
        <dbReference type="Rhea" id="RHEA-COMP:10731"/>
        <dbReference type="ChEBI" id="CHEBI:15378"/>
        <dbReference type="ChEBI" id="CHEBI:29969"/>
        <dbReference type="ChEBI" id="CHEBI:57287"/>
        <dbReference type="ChEBI" id="CHEBI:57288"/>
        <dbReference type="ChEBI" id="CHEBI:61930"/>
        <dbReference type="EC" id="2.3.1.48"/>
    </reaction>
</comment>
<keyword evidence="3" id="KW-0808">Transferase</keyword>
<evidence type="ECO:0000313" key="9">
    <source>
        <dbReference type="EMBL" id="KAJ3057241.1"/>
    </source>
</evidence>
<dbReference type="Gene3D" id="1.10.10.10">
    <property type="entry name" value="Winged helix-like DNA-binding domain superfamily/Winged helix DNA-binding domain"/>
    <property type="match status" value="1"/>
</dbReference>
<keyword evidence="7" id="KW-0539">Nucleus</keyword>
<dbReference type="PANTHER" id="PTHR10615">
    <property type="entry name" value="HISTONE ACETYLTRANSFERASE"/>
    <property type="match status" value="1"/>
</dbReference>
<organism evidence="9 10">
    <name type="scientific">Rhizophlyctis rosea</name>
    <dbReference type="NCBI Taxonomy" id="64517"/>
    <lineage>
        <taxon>Eukaryota</taxon>
        <taxon>Fungi</taxon>
        <taxon>Fungi incertae sedis</taxon>
        <taxon>Chytridiomycota</taxon>
        <taxon>Chytridiomycota incertae sedis</taxon>
        <taxon>Chytridiomycetes</taxon>
        <taxon>Rhizophlyctidales</taxon>
        <taxon>Rhizophlyctidaceae</taxon>
        <taxon>Rhizophlyctis</taxon>
    </lineage>
</organism>
<dbReference type="InterPro" id="IPR016197">
    <property type="entry name" value="Chromo-like_dom_sf"/>
</dbReference>
<dbReference type="Pfam" id="PF01853">
    <property type="entry name" value="MOZ_SAS"/>
    <property type="match status" value="1"/>
</dbReference>
<comment type="caution">
    <text evidence="9">The sequence shown here is derived from an EMBL/GenBank/DDBJ whole genome shotgun (WGS) entry which is preliminary data.</text>
</comment>
<dbReference type="GO" id="GO:0005634">
    <property type="term" value="C:nucleus"/>
    <property type="evidence" value="ECO:0007669"/>
    <property type="project" value="UniProtKB-SubCell"/>
</dbReference>
<proteinExistence type="inferred from homology"/>
<keyword evidence="10" id="KW-1185">Reference proteome</keyword>
<dbReference type="InterPro" id="IPR002717">
    <property type="entry name" value="HAT_MYST-type"/>
</dbReference>
<evidence type="ECO:0000256" key="2">
    <source>
        <dbReference type="ARBA" id="ARBA00013184"/>
    </source>
</evidence>
<name>A0AAD5SKQ3_9FUNG</name>
<evidence type="ECO:0000256" key="7">
    <source>
        <dbReference type="RuleBase" id="RU361211"/>
    </source>
</evidence>
<dbReference type="EMBL" id="JADGJD010000008">
    <property type="protein sequence ID" value="KAJ3057241.1"/>
    <property type="molecule type" value="Genomic_DNA"/>
</dbReference>
<dbReference type="Gene3D" id="2.30.30.140">
    <property type="match status" value="1"/>
</dbReference>
<dbReference type="InterPro" id="IPR040706">
    <property type="entry name" value="Zf-MYST"/>
</dbReference>
<dbReference type="Gene3D" id="3.30.60.60">
    <property type="entry name" value="N-acetyl transferase-like"/>
    <property type="match status" value="1"/>
</dbReference>
<evidence type="ECO:0000313" key="10">
    <source>
        <dbReference type="Proteomes" id="UP001212841"/>
    </source>
</evidence>
<dbReference type="Pfam" id="PF17772">
    <property type="entry name" value="zf-MYST"/>
    <property type="match status" value="1"/>
</dbReference>
<evidence type="ECO:0000259" key="8">
    <source>
        <dbReference type="PROSITE" id="PS51726"/>
    </source>
</evidence>
<dbReference type="GO" id="GO:0035267">
    <property type="term" value="C:NuA4 histone acetyltransferase complex"/>
    <property type="evidence" value="ECO:0007669"/>
    <property type="project" value="TreeGrafter"/>
</dbReference>
<dbReference type="PANTHER" id="PTHR10615:SF82">
    <property type="entry name" value="HISTONE ACETYLTRANSFERASE KAT8"/>
    <property type="match status" value="1"/>
</dbReference>
<dbReference type="EC" id="2.3.1.48" evidence="2 7"/>
<dbReference type="SUPFAM" id="SSF54160">
    <property type="entry name" value="Chromo domain-like"/>
    <property type="match status" value="1"/>
</dbReference>
<keyword evidence="4" id="KW-0007">Acetylation</keyword>
<protein>
    <recommendedName>
        <fullName evidence="2 7">Histone acetyltransferase</fullName>
        <ecNumber evidence="2 7">2.3.1.48</ecNumber>
    </recommendedName>
</protein>
<dbReference type="InterPro" id="IPR016181">
    <property type="entry name" value="Acyl_CoA_acyltransferase"/>
</dbReference>
<evidence type="ECO:0000256" key="3">
    <source>
        <dbReference type="ARBA" id="ARBA00022679"/>
    </source>
</evidence>
<dbReference type="GO" id="GO:0046972">
    <property type="term" value="F:histone H4K16 acetyltransferase activity"/>
    <property type="evidence" value="ECO:0007669"/>
    <property type="project" value="TreeGrafter"/>
</dbReference>
<dbReference type="GO" id="GO:0008270">
    <property type="term" value="F:zinc ion binding"/>
    <property type="evidence" value="ECO:0007669"/>
    <property type="project" value="UniProtKB-KW"/>
</dbReference>
<comment type="function">
    <text evidence="5">Catalytic component of the NuA4 histone acetyltransferase (HAT) complex which is involved in epigenetic transcriptional activation of selected genes principally by acetylation of nucleosomal histones H4, H3, H2B, H2A and H2A variant H2A.Z. Acetylates histone H4 to form H4K5ac, H4K8ac, H4K12ac and H4K16ac, histone H3 to form H3K14ac, and histone H2A to form H2AK4ac and H2AK7ac. The NuA4 complex is involved in the DNA damage response and is required for chromosome segregation. The NuA4 complex plays a direct role in repair of DNA double-strand breaks (DSBs) through homologous recombination. Recruitment to promoters depends on H3K4me. Also acetylates non-histone proteins. In addition to protein acetyltransferase, can use different acyl-CoA substrates, such as 2-hydroxyisobutanoyl-CoA (2-hydroxyisobutyryl-CoA) or (2E)-butenoyl-CoA (crotonyl-CoA), and is able to mediate protein 2-hydroxyisobutyrylation and crotonylation, respectively.</text>
</comment>
<comment type="subcellular location">
    <subcellularLocation>
        <location evidence="7">Nucleus</location>
    </subcellularLocation>
</comment>
<dbReference type="FunFam" id="3.30.60.60:FF:000001">
    <property type="entry name" value="Histone acetyltransferase"/>
    <property type="match status" value="1"/>
</dbReference>
<gene>
    <name evidence="9" type="primary">KAT8</name>
    <name evidence="9" type="ORF">HK097_010601</name>
</gene>
<accession>A0AAD5SKQ3</accession>
<dbReference type="GO" id="GO:0006355">
    <property type="term" value="P:regulation of DNA-templated transcription"/>
    <property type="evidence" value="ECO:0007669"/>
    <property type="project" value="InterPro"/>
</dbReference>
<sequence length="294" mass="34552">MEWRFADDRRLDEWVDPDRIDSEEIQEEIASTGKSPNDITTAPNDDRKVTRNMKRKLDEMKIHKLSEIDTKFESLEREREEITKIRNIDKLHFGKYLMKTWYFSPYPDEYKELSSLYVCEFCLKYMRLPESLVQHKPCKFRRPPGRVIYEKDTLRVYEVDGKEDKVGYELSKLDGKVGSPERPLSDLGLAGYRSYWQAVLLDILRQNARDEYPTIAELSALTAIRQEDIVATLSSMNMIRYLKGDNIICVTPSMISDYIQYNAVKLERSVDPSCITYTPRRHVTPDQQVVKKRS</sequence>
<feature type="active site" description="Proton donor/acceptor" evidence="6">
    <location>
        <position position="181"/>
    </location>
</feature>
<dbReference type="InterPro" id="IPR050603">
    <property type="entry name" value="MYST_HAT"/>
</dbReference>
<feature type="domain" description="MYST-type HAT" evidence="8">
    <location>
        <begin position="83"/>
        <end position="279"/>
    </location>
</feature>
<dbReference type="PROSITE" id="PS51726">
    <property type="entry name" value="MYST_HAT"/>
    <property type="match status" value="1"/>
</dbReference>
<dbReference type="Proteomes" id="UP001212841">
    <property type="component" value="Unassembled WGS sequence"/>
</dbReference>
<evidence type="ECO:0000256" key="4">
    <source>
        <dbReference type="ARBA" id="ARBA00022990"/>
    </source>
</evidence>
<comment type="similarity">
    <text evidence="1 7">Belongs to the MYST (SAS/MOZ) family.</text>
</comment>
<reference evidence="9" key="1">
    <citation type="submission" date="2020-05" db="EMBL/GenBank/DDBJ databases">
        <title>Phylogenomic resolution of chytrid fungi.</title>
        <authorList>
            <person name="Stajich J.E."/>
            <person name="Amses K."/>
            <person name="Simmons R."/>
            <person name="Seto K."/>
            <person name="Myers J."/>
            <person name="Bonds A."/>
            <person name="Quandt C.A."/>
            <person name="Barry K."/>
            <person name="Liu P."/>
            <person name="Grigoriev I."/>
            <person name="Longcore J.E."/>
            <person name="James T.Y."/>
        </authorList>
    </citation>
    <scope>NUCLEOTIDE SEQUENCE</scope>
    <source>
        <strain evidence="9">JEL0318</strain>
    </source>
</reference>
<dbReference type="InterPro" id="IPR036388">
    <property type="entry name" value="WH-like_DNA-bd_sf"/>
</dbReference>
<dbReference type="FunFam" id="1.10.10.10:FF:000022">
    <property type="entry name" value="Histone acetyltransferase"/>
    <property type="match status" value="1"/>
</dbReference>
<evidence type="ECO:0000256" key="6">
    <source>
        <dbReference type="PIRSR" id="PIRSR602717-51"/>
    </source>
</evidence>
<dbReference type="SUPFAM" id="SSF55729">
    <property type="entry name" value="Acyl-CoA N-acyltransferases (Nat)"/>
    <property type="match status" value="1"/>
</dbReference>
<evidence type="ECO:0000256" key="1">
    <source>
        <dbReference type="ARBA" id="ARBA00010107"/>
    </source>
</evidence>